<keyword evidence="1" id="KW-0833">Ubl conjugation pathway</keyword>
<evidence type="ECO:0000256" key="1">
    <source>
        <dbReference type="RuleBase" id="RU369085"/>
    </source>
</evidence>
<dbReference type="PROSITE" id="PS50181">
    <property type="entry name" value="FBOX"/>
    <property type="match status" value="1"/>
</dbReference>
<keyword evidence="1" id="KW-0539">Nucleus</keyword>
<dbReference type="GO" id="GO:0016567">
    <property type="term" value="P:protein ubiquitination"/>
    <property type="evidence" value="ECO:0007669"/>
    <property type="project" value="UniProtKB-UniRule"/>
</dbReference>
<gene>
    <name evidence="3" type="ORF">AMTR_s00027p00220530</name>
</gene>
<dbReference type="GO" id="GO:0031146">
    <property type="term" value="P:SCF-dependent proteasomal ubiquitin-dependent protein catabolic process"/>
    <property type="evidence" value="ECO:0000318"/>
    <property type="project" value="GO_Central"/>
</dbReference>
<dbReference type="Proteomes" id="UP000017836">
    <property type="component" value="Unassembled WGS sequence"/>
</dbReference>
<dbReference type="GO" id="GO:0005737">
    <property type="term" value="C:cytoplasm"/>
    <property type="evidence" value="ECO:0000318"/>
    <property type="project" value="GO_Central"/>
</dbReference>
<proteinExistence type="predicted"/>
<evidence type="ECO:0000259" key="2">
    <source>
        <dbReference type="PROSITE" id="PS50181"/>
    </source>
</evidence>
<organism evidence="3 4">
    <name type="scientific">Amborella trichopoda</name>
    <dbReference type="NCBI Taxonomy" id="13333"/>
    <lineage>
        <taxon>Eukaryota</taxon>
        <taxon>Viridiplantae</taxon>
        <taxon>Streptophyta</taxon>
        <taxon>Embryophyta</taxon>
        <taxon>Tracheophyta</taxon>
        <taxon>Spermatophyta</taxon>
        <taxon>Magnoliopsida</taxon>
        <taxon>Amborellales</taxon>
        <taxon>Amborellaceae</taxon>
        <taxon>Amborella</taxon>
    </lineage>
</organism>
<evidence type="ECO:0000313" key="4">
    <source>
        <dbReference type="Proteomes" id="UP000017836"/>
    </source>
</evidence>
<dbReference type="HOGENOM" id="CLU_144441_0_0_1"/>
<dbReference type="Pfam" id="PF12937">
    <property type="entry name" value="F-box-like"/>
    <property type="match status" value="1"/>
</dbReference>
<dbReference type="SUPFAM" id="SSF81383">
    <property type="entry name" value="F-box domain"/>
    <property type="match status" value="1"/>
</dbReference>
<reference evidence="4" key="1">
    <citation type="journal article" date="2013" name="Science">
        <title>The Amborella genome and the evolution of flowering plants.</title>
        <authorList>
            <consortium name="Amborella Genome Project"/>
        </authorList>
    </citation>
    <scope>NUCLEOTIDE SEQUENCE [LARGE SCALE GENOMIC DNA]</scope>
</reference>
<dbReference type="InterPro" id="IPR001810">
    <property type="entry name" value="F-box_dom"/>
</dbReference>
<dbReference type="eggNOG" id="ENOG502RZ7F">
    <property type="taxonomic scope" value="Eukaryota"/>
</dbReference>
<dbReference type="OrthoDB" id="3219396at2759"/>
<evidence type="ECO:0000313" key="3">
    <source>
        <dbReference type="EMBL" id="ERN10785.1"/>
    </source>
</evidence>
<dbReference type="Gene3D" id="1.20.1280.50">
    <property type="match status" value="1"/>
</dbReference>
<protein>
    <recommendedName>
        <fullName evidence="1">F-box protein</fullName>
    </recommendedName>
</protein>
<sequence length="167" mass="19669">MENLPLEIAQKIFVLLEHHHLATAQQVCRKWRSLASDNLLWCILFEKRWGQSQAAFYNPVNTKCWKDAYEVHDRRDRVGWGLKIIREGNDYFLIHQGEIQRHLGSRVRQDGRNLEKDETYGHWSSKRGYSEGPCPGILDKILFFIGDLEVASRDIKRHRRSPTLEDV</sequence>
<dbReference type="AlphaFoldDB" id="W1PU20"/>
<name>W1PU20_AMBTC</name>
<accession>W1PU20</accession>
<dbReference type="PANTHER" id="PTHR12874">
    <property type="entry name" value="F-BOX ONLY PROTEIN 48-RELATED"/>
    <property type="match status" value="1"/>
</dbReference>
<dbReference type="EMBL" id="KI392798">
    <property type="protein sequence ID" value="ERN10785.1"/>
    <property type="molecule type" value="Genomic_DNA"/>
</dbReference>
<dbReference type="PANTHER" id="PTHR12874:SF26">
    <property type="entry name" value="F-BOX PROTEIN"/>
    <property type="match status" value="1"/>
</dbReference>
<dbReference type="InterPro" id="IPR036047">
    <property type="entry name" value="F-box-like_dom_sf"/>
</dbReference>
<comment type="subcellular location">
    <subcellularLocation>
        <location evidence="1">Nucleus</location>
    </subcellularLocation>
</comment>
<keyword evidence="4" id="KW-1185">Reference proteome</keyword>
<dbReference type="SMART" id="SM00256">
    <property type="entry name" value="FBOX"/>
    <property type="match status" value="1"/>
</dbReference>
<comment type="function">
    <text evidence="1">Acts as a component of a SCF E3 ubiquitin ligase complexes.</text>
</comment>
<dbReference type="Gramene" id="ERN10785">
    <property type="protein sequence ID" value="ERN10785"/>
    <property type="gene ID" value="AMTR_s00027p00220530"/>
</dbReference>
<dbReference type="GO" id="GO:0005634">
    <property type="term" value="C:nucleus"/>
    <property type="evidence" value="ECO:0007669"/>
    <property type="project" value="UniProtKB-SubCell"/>
</dbReference>
<dbReference type="OMA" id="WCDLFIE"/>
<comment type="pathway">
    <text evidence="1">Protein modification; protein ubiquitination.</text>
</comment>
<feature type="domain" description="F-box" evidence="2">
    <location>
        <begin position="1"/>
        <end position="44"/>
    </location>
</feature>
<comment type="subunit">
    <text evidence="1">Component of the SCF-type E3 ligase complex.</text>
</comment>
<dbReference type="KEGG" id="atr:18438967"/>
<dbReference type="STRING" id="13333.W1PU20"/>
<dbReference type="GO" id="GO:0019005">
    <property type="term" value="C:SCF ubiquitin ligase complex"/>
    <property type="evidence" value="ECO:0000318"/>
    <property type="project" value="GO_Central"/>
</dbReference>